<evidence type="ECO:0000256" key="4">
    <source>
        <dbReference type="ARBA" id="ARBA00023125"/>
    </source>
</evidence>
<evidence type="ECO:0000256" key="6">
    <source>
        <dbReference type="ARBA" id="ARBA00023242"/>
    </source>
</evidence>
<keyword evidence="13" id="KW-1185">Reference proteome</keyword>
<feature type="compositionally biased region" description="Pro residues" evidence="10">
    <location>
        <begin position="161"/>
        <end position="192"/>
    </location>
</feature>
<feature type="compositionally biased region" description="Basic and acidic residues" evidence="10">
    <location>
        <begin position="138"/>
        <end position="149"/>
    </location>
</feature>
<dbReference type="Proteomes" id="UP000007648">
    <property type="component" value="Unassembled WGS sequence"/>
</dbReference>
<evidence type="ECO:0000256" key="1">
    <source>
        <dbReference type="ARBA" id="ARBA00002030"/>
    </source>
</evidence>
<dbReference type="PROSITE" id="PS50071">
    <property type="entry name" value="HOMEOBOX_2"/>
    <property type="match status" value="1"/>
</dbReference>
<sequence length="216" mass="24467">MSTMEAGGAGLFGQALEVFGLNPLGYVPSREETPPGSAPLPAGKLKRHRTKFTSRQLVKLEEVFEGNQYPDVWFREALARDLGLDEIRVQIWFQNRRAKQRKQKCSLLPDLNLLPFDNLNSFLPEPQIAQPNFFPNSELREPQFPHPHDPNLFSKESLFPDPSPPPLQFPPPPPLQFLPPPPLQFPPPPPVYAPAANNLETRIPCQHSLPWVPEKH</sequence>
<evidence type="ECO:0000256" key="9">
    <source>
        <dbReference type="RuleBase" id="RU000682"/>
    </source>
</evidence>
<dbReference type="GO" id="GO:0000981">
    <property type="term" value="F:DNA-binding transcription factor activity, RNA polymerase II-specific"/>
    <property type="evidence" value="ECO:0007669"/>
    <property type="project" value="InterPro"/>
</dbReference>
<evidence type="ECO:0000313" key="13">
    <source>
        <dbReference type="Proteomes" id="UP000007648"/>
    </source>
</evidence>
<dbReference type="InterPro" id="IPR042412">
    <property type="entry name" value="PROP1"/>
</dbReference>
<dbReference type="GO" id="GO:0003677">
    <property type="term" value="F:DNA binding"/>
    <property type="evidence" value="ECO:0007669"/>
    <property type="project" value="UniProtKB-UniRule"/>
</dbReference>
<comment type="similarity">
    <text evidence="2">Belongs to the paired homeobox family.</text>
</comment>
<dbReference type="RefSeq" id="XP_031800609.1">
    <property type="nucleotide sequence ID" value="XM_031944749.1"/>
</dbReference>
<feature type="region of interest" description="Disordered" evidence="10">
    <location>
        <begin position="130"/>
        <end position="196"/>
    </location>
</feature>
<dbReference type="InterPro" id="IPR009057">
    <property type="entry name" value="Homeodomain-like_sf"/>
</dbReference>
<feature type="domain" description="Homeobox" evidence="11">
    <location>
        <begin position="43"/>
        <end position="103"/>
    </location>
</feature>
<dbReference type="InterPro" id="IPR001356">
    <property type="entry name" value="HD"/>
</dbReference>
<feature type="DNA-binding region" description="Homeobox" evidence="8">
    <location>
        <begin position="45"/>
        <end position="104"/>
    </location>
</feature>
<dbReference type="KEGG" id="shr:116420308"/>
<reference evidence="12 13" key="1">
    <citation type="journal article" date="2011" name="Proc. Natl. Acad. Sci. U.S.A.">
        <title>Genetic diversity and population structure of the endangered marsupial Sarcophilus harrisii (Tasmanian devil).</title>
        <authorList>
            <person name="Miller W."/>
            <person name="Hayes V.M."/>
            <person name="Ratan A."/>
            <person name="Petersen D.C."/>
            <person name="Wittekindt N.E."/>
            <person name="Miller J."/>
            <person name="Walenz B."/>
            <person name="Knight J."/>
            <person name="Qi J."/>
            <person name="Zhao F."/>
            <person name="Wang Q."/>
            <person name="Bedoya-Reina O.C."/>
            <person name="Katiyar N."/>
            <person name="Tomsho L.P."/>
            <person name="Kasson L.M."/>
            <person name="Hardie R.A."/>
            <person name="Woodbridge P."/>
            <person name="Tindall E.A."/>
            <person name="Bertelsen M.F."/>
            <person name="Dixon D."/>
            <person name="Pyecroft S."/>
            <person name="Helgen K.M."/>
            <person name="Lesk A.M."/>
            <person name="Pringle T.H."/>
            <person name="Patterson N."/>
            <person name="Zhang Y."/>
            <person name="Kreiss A."/>
            <person name="Woods G.M."/>
            <person name="Jones M.E."/>
            <person name="Schuster S.C."/>
        </authorList>
    </citation>
    <scope>NUCLEOTIDE SEQUENCE [LARGE SCALE GENOMIC DNA]</scope>
</reference>
<dbReference type="SUPFAM" id="SSF46689">
    <property type="entry name" value="Homeodomain-like"/>
    <property type="match status" value="1"/>
</dbReference>
<comment type="function">
    <text evidence="1">Possibly involved in the ontogenesis of pituitary gonadotropes, as well as somatotropes, lactotropes and caudomedial thyrotropes.</text>
</comment>
<name>A0A7N4P5A5_SARHA</name>
<proteinExistence type="inferred from homology"/>
<gene>
    <name evidence="12" type="primary">LOC116420308</name>
</gene>
<dbReference type="GeneTree" id="ENSGT00940000162292"/>
<evidence type="ECO:0000256" key="2">
    <source>
        <dbReference type="ARBA" id="ARBA00005733"/>
    </source>
</evidence>
<dbReference type="GeneID" id="116420308"/>
<organism evidence="12 13">
    <name type="scientific">Sarcophilus harrisii</name>
    <name type="common">Tasmanian devil</name>
    <name type="synonym">Sarcophilus laniarius</name>
    <dbReference type="NCBI Taxonomy" id="9305"/>
    <lineage>
        <taxon>Eukaryota</taxon>
        <taxon>Metazoa</taxon>
        <taxon>Chordata</taxon>
        <taxon>Craniata</taxon>
        <taxon>Vertebrata</taxon>
        <taxon>Euteleostomi</taxon>
        <taxon>Mammalia</taxon>
        <taxon>Metatheria</taxon>
        <taxon>Dasyuromorphia</taxon>
        <taxon>Dasyuridae</taxon>
        <taxon>Sarcophilus</taxon>
    </lineage>
</organism>
<keyword evidence="5 8" id="KW-0371">Homeobox</keyword>
<dbReference type="GO" id="GO:0021983">
    <property type="term" value="P:pituitary gland development"/>
    <property type="evidence" value="ECO:0007669"/>
    <property type="project" value="InterPro"/>
</dbReference>
<evidence type="ECO:0000256" key="10">
    <source>
        <dbReference type="SAM" id="MobiDB-lite"/>
    </source>
</evidence>
<dbReference type="AlphaFoldDB" id="A0A7N4P5A5"/>
<dbReference type="GO" id="GO:0005634">
    <property type="term" value="C:nucleus"/>
    <property type="evidence" value="ECO:0007669"/>
    <property type="project" value="UniProtKB-SubCell"/>
</dbReference>
<comment type="subcellular location">
    <subcellularLocation>
        <location evidence="8 9">Nucleus</location>
    </subcellularLocation>
</comment>
<dbReference type="InterPro" id="IPR017970">
    <property type="entry name" value="Homeobox_CS"/>
</dbReference>
<evidence type="ECO:0000256" key="7">
    <source>
        <dbReference type="ARBA" id="ARBA00030888"/>
    </source>
</evidence>
<protein>
    <recommendedName>
        <fullName evidence="3">Homeobox protein prophet of Pit-1</fullName>
    </recommendedName>
    <alternativeName>
        <fullName evidence="7">Pituitary-specific homeodomain factor</fullName>
    </alternativeName>
</protein>
<dbReference type="PROSITE" id="PS00027">
    <property type="entry name" value="HOMEOBOX_1"/>
    <property type="match status" value="1"/>
</dbReference>
<reference evidence="12" key="2">
    <citation type="submission" date="2025-08" db="UniProtKB">
        <authorList>
            <consortium name="Ensembl"/>
        </authorList>
    </citation>
    <scope>IDENTIFICATION</scope>
</reference>
<evidence type="ECO:0000256" key="5">
    <source>
        <dbReference type="ARBA" id="ARBA00023155"/>
    </source>
</evidence>
<dbReference type="OrthoDB" id="6159439at2759"/>
<dbReference type="Ensembl" id="ENSSHAT00000042072.1">
    <property type="protein sequence ID" value="ENSSHAP00000033397.1"/>
    <property type="gene ID" value="ENSSHAG00000027148.1"/>
</dbReference>
<evidence type="ECO:0000313" key="12">
    <source>
        <dbReference type="Ensembl" id="ENSSHAP00000033397.1"/>
    </source>
</evidence>
<reference evidence="12" key="3">
    <citation type="submission" date="2025-09" db="UniProtKB">
        <authorList>
            <consortium name="Ensembl"/>
        </authorList>
    </citation>
    <scope>IDENTIFICATION</scope>
</reference>
<dbReference type="InParanoid" id="A0A7N4P5A5"/>
<evidence type="ECO:0000256" key="3">
    <source>
        <dbReference type="ARBA" id="ARBA00019432"/>
    </source>
</evidence>
<dbReference type="Gene3D" id="1.10.10.60">
    <property type="entry name" value="Homeodomain-like"/>
    <property type="match status" value="1"/>
</dbReference>
<accession>A0A7N4P5A5</accession>
<dbReference type="PANTHER" id="PTHR47409">
    <property type="entry name" value="HOMEOBOX PROTEIN PROPHET OF PIT-1"/>
    <property type="match status" value="1"/>
</dbReference>
<keyword evidence="6 8" id="KW-0539">Nucleus</keyword>
<evidence type="ECO:0000256" key="8">
    <source>
        <dbReference type="PROSITE-ProRule" id="PRU00108"/>
    </source>
</evidence>
<evidence type="ECO:0000259" key="11">
    <source>
        <dbReference type="PROSITE" id="PS50071"/>
    </source>
</evidence>
<keyword evidence="4 8" id="KW-0238">DNA-binding</keyword>
<dbReference type="Pfam" id="PF00046">
    <property type="entry name" value="Homeodomain"/>
    <property type="match status" value="1"/>
</dbReference>
<dbReference type="PANTHER" id="PTHR47409:SF1">
    <property type="entry name" value="HOMEOBOX PROTEIN PROPHET OF PIT-1"/>
    <property type="match status" value="1"/>
</dbReference>
<dbReference type="CDD" id="cd00086">
    <property type="entry name" value="homeodomain"/>
    <property type="match status" value="1"/>
</dbReference>
<dbReference type="SMART" id="SM00389">
    <property type="entry name" value="HOX"/>
    <property type="match status" value="1"/>
</dbReference>
<dbReference type="OMA" id="APDTCEA"/>